<dbReference type="OMA" id="WGTHSIL"/>
<evidence type="ECO:0000256" key="4">
    <source>
        <dbReference type="ARBA" id="ARBA00022989"/>
    </source>
</evidence>
<name>A0A7J6T9B2_PEROL</name>
<evidence type="ECO:0000256" key="1">
    <source>
        <dbReference type="ARBA" id="ARBA00004141"/>
    </source>
</evidence>
<evidence type="ECO:0000313" key="11">
    <source>
        <dbReference type="Proteomes" id="UP000541610"/>
    </source>
</evidence>
<accession>A0A7J6T9B2</accession>
<dbReference type="EMBL" id="JABANP010000205">
    <property type="protein sequence ID" value="KAF4686869.1"/>
    <property type="molecule type" value="Genomic_DNA"/>
</dbReference>
<evidence type="ECO:0000313" key="10">
    <source>
        <dbReference type="EMBL" id="KAF4741437.1"/>
    </source>
</evidence>
<dbReference type="Proteomes" id="UP000541610">
    <property type="component" value="Unassembled WGS sequence"/>
</dbReference>
<evidence type="ECO:0000256" key="5">
    <source>
        <dbReference type="ARBA" id="ARBA00023136"/>
    </source>
</evidence>
<dbReference type="GO" id="GO:0031965">
    <property type="term" value="C:nuclear membrane"/>
    <property type="evidence" value="ECO:0007669"/>
    <property type="project" value="TreeGrafter"/>
</dbReference>
<reference evidence="11 12" key="1">
    <citation type="submission" date="2020-04" db="EMBL/GenBank/DDBJ databases">
        <title>Perkinsus olseni comparative genomics.</title>
        <authorList>
            <person name="Bogema D.R."/>
        </authorList>
    </citation>
    <scope>NUCLEOTIDE SEQUENCE [LARGE SCALE GENOMIC DNA]</scope>
    <source>
        <strain evidence="9">00978-12</strain>
        <strain evidence="10 12">ATCC PRA-207</strain>
    </source>
</reference>
<keyword evidence="3 8" id="KW-0812">Transmembrane</keyword>
<keyword evidence="5 8" id="KW-0472">Membrane</keyword>
<evidence type="ECO:0000256" key="8">
    <source>
        <dbReference type="SAM" id="Phobius"/>
    </source>
</evidence>
<comment type="similarity">
    <text evidence="2">Belongs to the nurim family.</text>
</comment>
<keyword evidence="4 8" id="KW-1133">Transmembrane helix</keyword>
<evidence type="ECO:0000256" key="3">
    <source>
        <dbReference type="ARBA" id="ARBA00022692"/>
    </source>
</evidence>
<evidence type="ECO:0000256" key="7">
    <source>
        <dbReference type="ARBA" id="ARBA00032957"/>
    </source>
</evidence>
<feature type="transmembrane region" description="Helical" evidence="8">
    <location>
        <begin position="134"/>
        <end position="158"/>
    </location>
</feature>
<evidence type="ECO:0000313" key="9">
    <source>
        <dbReference type="EMBL" id="KAF4686869.1"/>
    </source>
</evidence>
<keyword evidence="12" id="KW-1185">Reference proteome</keyword>
<organism evidence="10 12">
    <name type="scientific">Perkinsus olseni</name>
    <name type="common">Perkinsus atlanticus</name>
    <dbReference type="NCBI Taxonomy" id="32597"/>
    <lineage>
        <taxon>Eukaryota</taxon>
        <taxon>Sar</taxon>
        <taxon>Alveolata</taxon>
        <taxon>Perkinsozoa</taxon>
        <taxon>Perkinsea</taxon>
        <taxon>Perkinsida</taxon>
        <taxon>Perkinsidae</taxon>
        <taxon>Perkinsus</taxon>
    </lineage>
</organism>
<feature type="transmembrane region" description="Helical" evidence="8">
    <location>
        <begin position="57"/>
        <end position="76"/>
    </location>
</feature>
<evidence type="ECO:0000313" key="12">
    <source>
        <dbReference type="Proteomes" id="UP000553632"/>
    </source>
</evidence>
<dbReference type="InterPro" id="IPR033580">
    <property type="entry name" value="Nurim-like"/>
</dbReference>
<dbReference type="PANTHER" id="PTHR31040:SF1">
    <property type="entry name" value="NURIM"/>
    <property type="match status" value="1"/>
</dbReference>
<dbReference type="PANTHER" id="PTHR31040">
    <property type="entry name" value="NURIM"/>
    <property type="match status" value="1"/>
</dbReference>
<protein>
    <recommendedName>
        <fullName evidence="7">Nuclear envelope membrane protein</fullName>
    </recommendedName>
    <alternativeName>
        <fullName evidence="6">Nuclear rim protein</fullName>
    </alternativeName>
</protein>
<evidence type="ECO:0000256" key="6">
    <source>
        <dbReference type="ARBA" id="ARBA00031700"/>
    </source>
</evidence>
<dbReference type="AlphaFoldDB" id="A0A7J6T9B2"/>
<proteinExistence type="inferred from homology"/>
<comment type="subcellular location">
    <subcellularLocation>
        <location evidence="1">Membrane</location>
        <topology evidence="1">Multi-pass membrane protein</topology>
    </subcellularLocation>
</comment>
<evidence type="ECO:0000256" key="2">
    <source>
        <dbReference type="ARBA" id="ARBA00010631"/>
    </source>
</evidence>
<feature type="transmembrane region" description="Helical" evidence="8">
    <location>
        <begin position="7"/>
        <end position="26"/>
    </location>
</feature>
<sequence>MPCNLVAYLLSRAAIITTCLVFPYWLSFMLNDPLEVGWNTLDTLDTLSDAKCTNFDVFAFSTNNLAFALFVVPHTLMARRRVKEALGITDQPYERPLFAFMSPITFLLSISYWTPVSNCRRFDPAALSLGHVVISGSISVIAALYITAAMVTLPDHIFGTRRYKLGSDEKAEARLITSFPYNLVRHPAGAGFLWLLWSFPSYTVNHITLSIMWTLYVVPATLLLEERSLKGPQGEFGAAYDCYAQEVSAFVPGKSLLRIAR</sequence>
<gene>
    <name evidence="9" type="ORF">FOZ60_004748</name>
    <name evidence="10" type="ORF">FOZ63_018140</name>
</gene>
<dbReference type="EMBL" id="JABANO010012659">
    <property type="protein sequence ID" value="KAF4741437.1"/>
    <property type="molecule type" value="Genomic_DNA"/>
</dbReference>
<dbReference type="OrthoDB" id="10258623at2759"/>
<comment type="caution">
    <text evidence="10">The sequence shown here is derived from an EMBL/GenBank/DDBJ whole genome shotgun (WGS) entry which is preliminary data.</text>
</comment>
<dbReference type="Gene3D" id="1.20.120.1630">
    <property type="match status" value="1"/>
</dbReference>
<feature type="transmembrane region" description="Helical" evidence="8">
    <location>
        <begin position="97"/>
        <end position="114"/>
    </location>
</feature>
<dbReference type="Proteomes" id="UP000553632">
    <property type="component" value="Unassembled WGS sequence"/>
</dbReference>